<dbReference type="InterPro" id="IPR004840">
    <property type="entry name" value="Amino_acid_permease_CS"/>
</dbReference>
<dbReference type="PIRSF" id="PIRSF006060">
    <property type="entry name" value="AA_transporter"/>
    <property type="match status" value="1"/>
</dbReference>
<accession>W9XMN9</accession>
<dbReference type="RefSeq" id="XP_007736051.1">
    <property type="nucleotide sequence ID" value="XM_007737861.1"/>
</dbReference>
<dbReference type="Proteomes" id="UP000019478">
    <property type="component" value="Unassembled WGS sequence"/>
</dbReference>
<keyword evidence="3 7" id="KW-0812">Transmembrane</keyword>
<dbReference type="InterPro" id="IPR004841">
    <property type="entry name" value="AA-permease/SLC12A_dom"/>
</dbReference>
<feature type="transmembrane region" description="Helical" evidence="7">
    <location>
        <begin position="367"/>
        <end position="387"/>
    </location>
</feature>
<keyword evidence="5 7" id="KW-1133">Transmembrane helix</keyword>
<evidence type="ECO:0000256" key="1">
    <source>
        <dbReference type="ARBA" id="ARBA00004141"/>
    </source>
</evidence>
<feature type="transmembrane region" description="Helical" evidence="7">
    <location>
        <begin position="399"/>
        <end position="420"/>
    </location>
</feature>
<dbReference type="Gene3D" id="1.20.1740.10">
    <property type="entry name" value="Amino acid/polyamine transporter I"/>
    <property type="match status" value="1"/>
</dbReference>
<dbReference type="GO" id="GO:0016020">
    <property type="term" value="C:membrane"/>
    <property type="evidence" value="ECO:0007669"/>
    <property type="project" value="UniProtKB-SubCell"/>
</dbReference>
<dbReference type="InterPro" id="IPR050524">
    <property type="entry name" value="APC_YAT"/>
</dbReference>
<dbReference type="FunFam" id="1.20.1740.10:FF:000001">
    <property type="entry name" value="Amino acid permease"/>
    <property type="match status" value="1"/>
</dbReference>
<keyword evidence="6 7" id="KW-0472">Membrane</keyword>
<name>W9XMN9_9EURO</name>
<dbReference type="OrthoDB" id="3900342at2759"/>
<feature type="transmembrane region" description="Helical" evidence="7">
    <location>
        <begin position="441"/>
        <end position="463"/>
    </location>
</feature>
<feature type="transmembrane region" description="Helical" evidence="7">
    <location>
        <begin position="475"/>
        <end position="495"/>
    </location>
</feature>
<proteinExistence type="predicted"/>
<dbReference type="PROSITE" id="PS00218">
    <property type="entry name" value="AMINO_ACID_PERMEASE_1"/>
    <property type="match status" value="1"/>
</dbReference>
<evidence type="ECO:0000259" key="8">
    <source>
        <dbReference type="Pfam" id="PF00324"/>
    </source>
</evidence>
<gene>
    <name evidence="9" type="ORF">A1O3_07755</name>
</gene>
<feature type="transmembrane region" description="Helical" evidence="7">
    <location>
        <begin position="54"/>
        <end position="73"/>
    </location>
</feature>
<dbReference type="PANTHER" id="PTHR43341">
    <property type="entry name" value="AMINO ACID PERMEASE"/>
    <property type="match status" value="1"/>
</dbReference>
<evidence type="ECO:0000256" key="3">
    <source>
        <dbReference type="ARBA" id="ARBA00022692"/>
    </source>
</evidence>
<sequence length="541" mass="59589">MKSEVTPDVGVQETASVQDGTTVGIEKEQIQVNADGTVVDHGLHRSLKQRHLQMIALGGVVGASIWYGTGLAIVSSGPIGALISFIVIGIDVFFIMQSLGELSTMYPSTGAFTELAGRFIDPAVAVALGWNYWYLWASNIASEYNLVSIVLSYWSDAVPSYGWVLIAWAFYQCIAMFGVMVYGETEFWLAIWKILCILVTYLLAILCNTGAIGNDYIGFRYWKNPGPIVNGINGFGQSFVLAAVYHGGTEMVAITAGESRNPSRDIPKAIRQTVFRIVIIYWGLVFFAGISVASNDPSIFAATSRAGMSPFSIALQNAGWSHGPDLINAFIFTASFSAINSSIYIASRTLYSLADQGRAPRFLLKTYRGVPVYCTLVSNLVGLLALINSASGAGKVFTYLIDLAGAAIFIAWLCIGVTHLRFRKAWRLQGYTAKDLPFRALWYPWGTYFITALNLFLLLIQGYESLIHPWHPVDFVFSYIVIVLFLILLVGWKVLKKTKLVNLAEVDLQYGRRTYLSSAEDVEAPSFVTRAFRSVKNRLSS</sequence>
<comment type="subcellular location">
    <subcellularLocation>
        <location evidence="1">Membrane</location>
        <topology evidence="1">Multi-pass membrane protein</topology>
    </subcellularLocation>
</comment>
<evidence type="ECO:0000256" key="6">
    <source>
        <dbReference type="ARBA" id="ARBA00023136"/>
    </source>
</evidence>
<evidence type="ECO:0000313" key="10">
    <source>
        <dbReference type="Proteomes" id="UP000019478"/>
    </source>
</evidence>
<dbReference type="GeneID" id="19171851"/>
<evidence type="ECO:0000256" key="4">
    <source>
        <dbReference type="ARBA" id="ARBA00022970"/>
    </source>
</evidence>
<evidence type="ECO:0000256" key="7">
    <source>
        <dbReference type="SAM" id="Phobius"/>
    </source>
</evidence>
<dbReference type="HOGENOM" id="CLU_007946_12_1_1"/>
<dbReference type="AlphaFoldDB" id="W9XMN9"/>
<dbReference type="STRING" id="1182542.W9XMN9"/>
<feature type="transmembrane region" description="Helical" evidence="7">
    <location>
        <begin position="190"/>
        <end position="212"/>
    </location>
</feature>
<dbReference type="PANTHER" id="PTHR43341:SF26">
    <property type="entry name" value="GENERAL AMINO ACID PERMEASE AGP3"/>
    <property type="match status" value="1"/>
</dbReference>
<reference evidence="9 10" key="1">
    <citation type="submission" date="2013-03" db="EMBL/GenBank/DDBJ databases">
        <title>The Genome Sequence of Capronia epimyces CBS 606.96.</title>
        <authorList>
            <consortium name="The Broad Institute Genomics Platform"/>
            <person name="Cuomo C."/>
            <person name="de Hoog S."/>
            <person name="Gorbushina A."/>
            <person name="Walker B."/>
            <person name="Young S.K."/>
            <person name="Zeng Q."/>
            <person name="Gargeya S."/>
            <person name="Fitzgerald M."/>
            <person name="Haas B."/>
            <person name="Abouelleil A."/>
            <person name="Allen A.W."/>
            <person name="Alvarado L."/>
            <person name="Arachchi H.M."/>
            <person name="Berlin A.M."/>
            <person name="Chapman S.B."/>
            <person name="Gainer-Dewar J."/>
            <person name="Goldberg J."/>
            <person name="Griggs A."/>
            <person name="Gujja S."/>
            <person name="Hansen M."/>
            <person name="Howarth C."/>
            <person name="Imamovic A."/>
            <person name="Ireland A."/>
            <person name="Larimer J."/>
            <person name="McCowan C."/>
            <person name="Murphy C."/>
            <person name="Pearson M."/>
            <person name="Poon T.W."/>
            <person name="Priest M."/>
            <person name="Roberts A."/>
            <person name="Saif S."/>
            <person name="Shea T."/>
            <person name="Sisk P."/>
            <person name="Sykes S."/>
            <person name="Wortman J."/>
            <person name="Nusbaum C."/>
            <person name="Birren B."/>
        </authorList>
    </citation>
    <scope>NUCLEOTIDE SEQUENCE [LARGE SCALE GENOMIC DNA]</scope>
    <source>
        <strain evidence="9 10">CBS 606.96</strain>
    </source>
</reference>
<feature type="domain" description="Amino acid permease/ SLC12A" evidence="8">
    <location>
        <begin position="51"/>
        <end position="501"/>
    </location>
</feature>
<feature type="transmembrane region" description="Helical" evidence="7">
    <location>
        <begin position="161"/>
        <end position="183"/>
    </location>
</feature>
<evidence type="ECO:0000256" key="2">
    <source>
        <dbReference type="ARBA" id="ARBA00022448"/>
    </source>
</evidence>
<protein>
    <recommendedName>
        <fullName evidence="8">Amino acid permease/ SLC12A domain-containing protein</fullName>
    </recommendedName>
</protein>
<dbReference type="GO" id="GO:0015171">
    <property type="term" value="F:amino acid transmembrane transporter activity"/>
    <property type="evidence" value="ECO:0007669"/>
    <property type="project" value="TreeGrafter"/>
</dbReference>
<organism evidence="9 10">
    <name type="scientific">Capronia epimyces CBS 606.96</name>
    <dbReference type="NCBI Taxonomy" id="1182542"/>
    <lineage>
        <taxon>Eukaryota</taxon>
        <taxon>Fungi</taxon>
        <taxon>Dikarya</taxon>
        <taxon>Ascomycota</taxon>
        <taxon>Pezizomycotina</taxon>
        <taxon>Eurotiomycetes</taxon>
        <taxon>Chaetothyriomycetidae</taxon>
        <taxon>Chaetothyriales</taxon>
        <taxon>Herpotrichiellaceae</taxon>
        <taxon>Capronia</taxon>
    </lineage>
</organism>
<dbReference type="EMBL" id="AMGY01000006">
    <property type="protein sequence ID" value="EXJ81463.1"/>
    <property type="molecule type" value="Genomic_DNA"/>
</dbReference>
<feature type="transmembrane region" description="Helical" evidence="7">
    <location>
        <begin position="79"/>
        <end position="99"/>
    </location>
</feature>
<keyword evidence="2" id="KW-0813">Transport</keyword>
<feature type="transmembrane region" description="Helical" evidence="7">
    <location>
        <begin position="274"/>
        <end position="293"/>
    </location>
</feature>
<comment type="caution">
    <text evidence="9">The sequence shown here is derived from an EMBL/GenBank/DDBJ whole genome shotgun (WGS) entry which is preliminary data.</text>
</comment>
<keyword evidence="4" id="KW-0029">Amino-acid transport</keyword>
<dbReference type="Pfam" id="PF00324">
    <property type="entry name" value="AA_permease"/>
    <property type="match status" value="1"/>
</dbReference>
<evidence type="ECO:0000313" key="9">
    <source>
        <dbReference type="EMBL" id="EXJ81463.1"/>
    </source>
</evidence>
<dbReference type="eggNOG" id="KOG1286">
    <property type="taxonomic scope" value="Eukaryota"/>
</dbReference>
<feature type="transmembrane region" description="Helical" evidence="7">
    <location>
        <begin position="326"/>
        <end position="346"/>
    </location>
</feature>
<evidence type="ECO:0000256" key="5">
    <source>
        <dbReference type="ARBA" id="ARBA00022989"/>
    </source>
</evidence>
<keyword evidence="10" id="KW-1185">Reference proteome</keyword>